<protein>
    <submittedName>
        <fullName evidence="7">Branched-chain amino acid ABC transporter permease</fullName>
    </submittedName>
</protein>
<dbReference type="InterPro" id="IPR043428">
    <property type="entry name" value="LivM-like"/>
</dbReference>
<reference evidence="7 8" key="1">
    <citation type="submission" date="2017-10" db="EMBL/GenBank/DDBJ databases">
        <title>Two draft genome sequences of Pusillimonas sp. strains isolated from a nitrate- and radionuclide-contaminated groundwater in Russia.</title>
        <authorList>
            <person name="Grouzdev D.S."/>
            <person name="Tourova T.P."/>
            <person name="Goeva M.A."/>
            <person name="Babich T.L."/>
            <person name="Sokolova D.S."/>
            <person name="Abdullin R."/>
            <person name="Poltaraus A.B."/>
            <person name="Toshchakov S.V."/>
            <person name="Nazina T.N."/>
        </authorList>
    </citation>
    <scope>NUCLEOTIDE SEQUENCE [LARGE SCALE GENOMIC DNA]</scope>
    <source>
        <strain evidence="7 8">JR1/69-2-13</strain>
    </source>
</reference>
<dbReference type="GO" id="GO:0005886">
    <property type="term" value="C:plasma membrane"/>
    <property type="evidence" value="ECO:0007669"/>
    <property type="project" value="UniProtKB-SubCell"/>
</dbReference>
<feature type="transmembrane region" description="Helical" evidence="6">
    <location>
        <begin position="62"/>
        <end position="83"/>
    </location>
</feature>
<keyword evidence="2" id="KW-1003">Cell membrane</keyword>
<dbReference type="OrthoDB" id="9814461at2"/>
<keyword evidence="4 6" id="KW-1133">Transmembrane helix</keyword>
<dbReference type="RefSeq" id="WP_102071742.1">
    <property type="nucleotide sequence ID" value="NZ_PDNV01000016.1"/>
</dbReference>
<dbReference type="Pfam" id="PF02653">
    <property type="entry name" value="BPD_transp_2"/>
    <property type="match status" value="1"/>
</dbReference>
<evidence type="ECO:0000256" key="2">
    <source>
        <dbReference type="ARBA" id="ARBA00022475"/>
    </source>
</evidence>
<evidence type="ECO:0000313" key="8">
    <source>
        <dbReference type="Proteomes" id="UP000234328"/>
    </source>
</evidence>
<dbReference type="PANTHER" id="PTHR30482:SF10">
    <property type="entry name" value="HIGH-AFFINITY BRANCHED-CHAIN AMINO ACID TRANSPORT PROTEIN BRAE"/>
    <property type="match status" value="1"/>
</dbReference>
<dbReference type="CDD" id="cd06581">
    <property type="entry name" value="TM_PBP1_LivM_like"/>
    <property type="match status" value="1"/>
</dbReference>
<name>A0A2N4UAR2_9BURK</name>
<dbReference type="InterPro" id="IPR001851">
    <property type="entry name" value="ABC_transp_permease"/>
</dbReference>
<comment type="caution">
    <text evidence="7">The sequence shown here is derived from an EMBL/GenBank/DDBJ whole genome shotgun (WGS) entry which is preliminary data.</text>
</comment>
<comment type="subcellular location">
    <subcellularLocation>
        <location evidence="1">Cell membrane</location>
        <topology evidence="1">Multi-pass membrane protein</topology>
    </subcellularLocation>
</comment>
<evidence type="ECO:0000256" key="6">
    <source>
        <dbReference type="SAM" id="Phobius"/>
    </source>
</evidence>
<evidence type="ECO:0000256" key="3">
    <source>
        <dbReference type="ARBA" id="ARBA00022692"/>
    </source>
</evidence>
<dbReference type="EMBL" id="PDNV01000016">
    <property type="protein sequence ID" value="PLC52121.1"/>
    <property type="molecule type" value="Genomic_DNA"/>
</dbReference>
<evidence type="ECO:0000256" key="1">
    <source>
        <dbReference type="ARBA" id="ARBA00004651"/>
    </source>
</evidence>
<evidence type="ECO:0000313" key="7">
    <source>
        <dbReference type="EMBL" id="PLC52121.1"/>
    </source>
</evidence>
<accession>A0A2N4UAR2</accession>
<keyword evidence="8" id="KW-1185">Reference proteome</keyword>
<feature type="transmembrane region" description="Helical" evidence="6">
    <location>
        <begin position="259"/>
        <end position="277"/>
    </location>
</feature>
<proteinExistence type="predicted"/>
<feature type="transmembrane region" description="Helical" evidence="6">
    <location>
        <begin position="180"/>
        <end position="199"/>
    </location>
</feature>
<feature type="transmembrane region" description="Helical" evidence="6">
    <location>
        <begin position="31"/>
        <end position="50"/>
    </location>
</feature>
<gene>
    <name evidence="7" type="ORF">CR155_19645</name>
</gene>
<feature type="transmembrane region" description="Helical" evidence="6">
    <location>
        <begin position="127"/>
        <end position="147"/>
    </location>
</feature>
<evidence type="ECO:0000256" key="5">
    <source>
        <dbReference type="ARBA" id="ARBA00023136"/>
    </source>
</evidence>
<dbReference type="PANTHER" id="PTHR30482">
    <property type="entry name" value="HIGH-AFFINITY BRANCHED-CHAIN AMINO ACID TRANSPORT SYSTEM PERMEASE"/>
    <property type="match status" value="1"/>
</dbReference>
<keyword evidence="3 6" id="KW-0812">Transmembrane</keyword>
<evidence type="ECO:0000256" key="4">
    <source>
        <dbReference type="ARBA" id="ARBA00022989"/>
    </source>
</evidence>
<organism evidence="7 8">
    <name type="scientific">Pollutimonas nitritireducens</name>
    <dbReference type="NCBI Taxonomy" id="2045209"/>
    <lineage>
        <taxon>Bacteria</taxon>
        <taxon>Pseudomonadati</taxon>
        <taxon>Pseudomonadota</taxon>
        <taxon>Betaproteobacteria</taxon>
        <taxon>Burkholderiales</taxon>
        <taxon>Alcaligenaceae</taxon>
        <taxon>Pollutimonas</taxon>
    </lineage>
</organism>
<keyword evidence="5 6" id="KW-0472">Membrane</keyword>
<sequence length="296" mass="31991">MTIYLLSLVTLAVIAGVVGLALNIQWGMTGLVNFGLFGFYMVGAYACALLTTQLGWAPWQAVIASVVLTTVVCALVSLISVRLDDDYFAIVTLAFAESVKLIVNNEQWLTRGSIGIPGIPRPLPSDIGMLVLALAGLGLVFAVFETISRSPLGRTARALRDDPLVAETLGKNVLGTRLRLFALGGAALGVAGCLHAFYYQYIDPTQFNVAMTASAFMLVILAGRGSHRGVLVSSMTVVLMIEGTRFLDDYISWLAPHQLAALRLILIGLGLILLLIYKPEGFGREYRFMRRVPAIR</sequence>
<dbReference type="Proteomes" id="UP000234328">
    <property type="component" value="Unassembled WGS sequence"/>
</dbReference>
<dbReference type="AlphaFoldDB" id="A0A2N4UAR2"/>
<dbReference type="GO" id="GO:0015658">
    <property type="term" value="F:branched-chain amino acid transmembrane transporter activity"/>
    <property type="evidence" value="ECO:0007669"/>
    <property type="project" value="InterPro"/>
</dbReference>